<evidence type="ECO:0000256" key="10">
    <source>
        <dbReference type="SAM" id="Phobius"/>
    </source>
</evidence>
<dbReference type="AlphaFoldDB" id="A0A0D8Y9K6"/>
<dbReference type="EMBL" id="KN716188">
    <property type="protein sequence ID" value="KJH51246.1"/>
    <property type="molecule type" value="Genomic_DNA"/>
</dbReference>
<sequence>MATAHSLAIKINSVFFVLIYLFAENVTTPHNFSASGLESTSLMLAYGIDLFFTRLHPSGTFDILKDDFDHVLISVVLSGLIAGCIVSKKLARSNALSAAWA</sequence>
<evidence type="ECO:0000256" key="6">
    <source>
        <dbReference type="ARBA" id="ARBA00022824"/>
    </source>
</evidence>
<comment type="similarity">
    <text evidence="2">Belongs to the EMC1 family.</text>
</comment>
<protein>
    <recommendedName>
        <fullName evidence="3">ER membrane protein complex subunit 1</fullName>
    </recommendedName>
</protein>
<dbReference type="InterPro" id="IPR026895">
    <property type="entry name" value="EMC1"/>
</dbReference>
<dbReference type="Proteomes" id="UP000053766">
    <property type="component" value="Unassembled WGS sequence"/>
</dbReference>
<name>A0A0D8Y9K6_DICVI</name>
<keyword evidence="13" id="KW-1185">Reference proteome</keyword>
<keyword evidence="9" id="KW-0325">Glycoprotein</keyword>
<evidence type="ECO:0000256" key="2">
    <source>
        <dbReference type="ARBA" id="ARBA00007904"/>
    </source>
</evidence>
<dbReference type="PANTHER" id="PTHR21573:SF0">
    <property type="entry name" value="ER MEMBRANE PROTEIN COMPLEX SUBUNIT 1"/>
    <property type="match status" value="1"/>
</dbReference>
<evidence type="ECO:0000256" key="9">
    <source>
        <dbReference type="ARBA" id="ARBA00023180"/>
    </source>
</evidence>
<keyword evidence="8 10" id="KW-0472">Membrane</keyword>
<reference evidence="12 13" key="1">
    <citation type="submission" date="2013-11" db="EMBL/GenBank/DDBJ databases">
        <title>Draft genome of the bovine lungworm Dictyocaulus viviparus.</title>
        <authorList>
            <person name="Mitreva M."/>
        </authorList>
    </citation>
    <scope>NUCLEOTIDE SEQUENCE [LARGE SCALE GENOMIC DNA]</scope>
    <source>
        <strain evidence="12 13">HannoverDv2000</strain>
    </source>
</reference>
<organism evidence="12 13">
    <name type="scientific">Dictyocaulus viviparus</name>
    <name type="common">Bovine lungworm</name>
    <dbReference type="NCBI Taxonomy" id="29172"/>
    <lineage>
        <taxon>Eukaryota</taxon>
        <taxon>Metazoa</taxon>
        <taxon>Ecdysozoa</taxon>
        <taxon>Nematoda</taxon>
        <taxon>Chromadorea</taxon>
        <taxon>Rhabditida</taxon>
        <taxon>Rhabditina</taxon>
        <taxon>Rhabditomorpha</taxon>
        <taxon>Strongyloidea</taxon>
        <taxon>Metastrongylidae</taxon>
        <taxon>Dictyocaulus</taxon>
    </lineage>
</organism>
<proteinExistence type="inferred from homology"/>
<dbReference type="STRING" id="29172.A0A0D8Y9K6"/>
<evidence type="ECO:0000256" key="4">
    <source>
        <dbReference type="ARBA" id="ARBA00022692"/>
    </source>
</evidence>
<evidence type="ECO:0000259" key="11">
    <source>
        <dbReference type="Pfam" id="PF07774"/>
    </source>
</evidence>
<dbReference type="Pfam" id="PF07774">
    <property type="entry name" value="EMC1_C"/>
    <property type="match status" value="1"/>
</dbReference>
<keyword evidence="5" id="KW-0732">Signal</keyword>
<evidence type="ECO:0000256" key="1">
    <source>
        <dbReference type="ARBA" id="ARBA00004115"/>
    </source>
</evidence>
<dbReference type="OrthoDB" id="28092at2759"/>
<evidence type="ECO:0000256" key="3">
    <source>
        <dbReference type="ARBA" id="ARBA00020824"/>
    </source>
</evidence>
<evidence type="ECO:0000256" key="5">
    <source>
        <dbReference type="ARBA" id="ARBA00022729"/>
    </source>
</evidence>
<keyword evidence="7 10" id="KW-1133">Transmembrane helix</keyword>
<feature type="domain" description="ER membrane protein complex subunit 1 C-terminal" evidence="11">
    <location>
        <begin position="33"/>
        <end position="100"/>
    </location>
</feature>
<evidence type="ECO:0000256" key="7">
    <source>
        <dbReference type="ARBA" id="ARBA00022989"/>
    </source>
</evidence>
<reference evidence="13" key="2">
    <citation type="journal article" date="2016" name="Sci. Rep.">
        <title>Dictyocaulus viviparus genome, variome and transcriptome elucidate lungworm biology and support future intervention.</title>
        <authorList>
            <person name="McNulty S.N."/>
            <person name="Strube C."/>
            <person name="Rosa B.A."/>
            <person name="Martin J.C."/>
            <person name="Tyagi R."/>
            <person name="Choi Y.J."/>
            <person name="Wang Q."/>
            <person name="Hallsworth Pepin K."/>
            <person name="Zhang X."/>
            <person name="Ozersky P."/>
            <person name="Wilson R.K."/>
            <person name="Sternberg P.W."/>
            <person name="Gasser R.B."/>
            <person name="Mitreva M."/>
        </authorList>
    </citation>
    <scope>NUCLEOTIDE SEQUENCE [LARGE SCALE GENOMIC DNA]</scope>
    <source>
        <strain evidence="13">HannoverDv2000</strain>
    </source>
</reference>
<feature type="transmembrane region" description="Helical" evidence="10">
    <location>
        <begin position="70"/>
        <end position="87"/>
    </location>
</feature>
<dbReference type="GO" id="GO:0072546">
    <property type="term" value="C:EMC complex"/>
    <property type="evidence" value="ECO:0007669"/>
    <property type="project" value="InterPro"/>
</dbReference>
<accession>A0A0D8Y9K6</accession>
<evidence type="ECO:0000256" key="8">
    <source>
        <dbReference type="ARBA" id="ARBA00023136"/>
    </source>
</evidence>
<dbReference type="GO" id="GO:0034975">
    <property type="term" value="P:protein folding in endoplasmic reticulum"/>
    <property type="evidence" value="ECO:0007669"/>
    <property type="project" value="TreeGrafter"/>
</dbReference>
<dbReference type="InterPro" id="IPR011678">
    <property type="entry name" value="EMC1_C"/>
</dbReference>
<dbReference type="PANTHER" id="PTHR21573">
    <property type="entry name" value="ER MEMBRANE PROTEIN COMPLEX SUBUNIT 1"/>
    <property type="match status" value="1"/>
</dbReference>
<keyword evidence="4 10" id="KW-0812">Transmembrane</keyword>
<keyword evidence="6" id="KW-0256">Endoplasmic reticulum</keyword>
<feature type="transmembrane region" description="Helical" evidence="10">
    <location>
        <begin position="7"/>
        <end position="23"/>
    </location>
</feature>
<evidence type="ECO:0000313" key="13">
    <source>
        <dbReference type="Proteomes" id="UP000053766"/>
    </source>
</evidence>
<evidence type="ECO:0000313" key="12">
    <source>
        <dbReference type="EMBL" id="KJH51246.1"/>
    </source>
</evidence>
<gene>
    <name evidence="12" type="ORF">DICVIV_02611</name>
</gene>
<comment type="subcellular location">
    <subcellularLocation>
        <location evidence="1">Endoplasmic reticulum membrane</location>
        <topology evidence="1">Single-pass type I membrane protein</topology>
    </subcellularLocation>
</comment>